<dbReference type="PANTHER" id="PTHR24567">
    <property type="entry name" value="CRP FAMILY TRANSCRIPTIONAL REGULATORY PROTEIN"/>
    <property type="match status" value="1"/>
</dbReference>
<evidence type="ECO:0000313" key="6">
    <source>
        <dbReference type="EMBL" id="TDQ31572.1"/>
    </source>
</evidence>
<evidence type="ECO:0000259" key="4">
    <source>
        <dbReference type="PROSITE" id="PS50042"/>
    </source>
</evidence>
<dbReference type="InterPro" id="IPR050397">
    <property type="entry name" value="Env_Response_Regulators"/>
</dbReference>
<proteinExistence type="predicted"/>
<dbReference type="SUPFAM" id="SSF46785">
    <property type="entry name" value="Winged helix' DNA-binding domain"/>
    <property type="match status" value="1"/>
</dbReference>
<evidence type="ECO:0000256" key="3">
    <source>
        <dbReference type="ARBA" id="ARBA00023163"/>
    </source>
</evidence>
<evidence type="ECO:0000313" key="7">
    <source>
        <dbReference type="Proteomes" id="UP000295468"/>
    </source>
</evidence>
<dbReference type="InterPro" id="IPR000595">
    <property type="entry name" value="cNMP-bd_dom"/>
</dbReference>
<organism evidence="6 7">
    <name type="scientific">Zeaxanthinibacter enoshimensis</name>
    <dbReference type="NCBI Taxonomy" id="392009"/>
    <lineage>
        <taxon>Bacteria</taxon>
        <taxon>Pseudomonadati</taxon>
        <taxon>Bacteroidota</taxon>
        <taxon>Flavobacteriia</taxon>
        <taxon>Flavobacteriales</taxon>
        <taxon>Flavobacteriaceae</taxon>
        <taxon>Zeaxanthinibacter</taxon>
    </lineage>
</organism>
<dbReference type="Gene3D" id="2.60.120.10">
    <property type="entry name" value="Jelly Rolls"/>
    <property type="match status" value="1"/>
</dbReference>
<dbReference type="InterPro" id="IPR018490">
    <property type="entry name" value="cNMP-bd_dom_sf"/>
</dbReference>
<keyword evidence="3" id="KW-0804">Transcription</keyword>
<dbReference type="PANTHER" id="PTHR24567:SF26">
    <property type="entry name" value="REGULATORY PROTEIN YEIL"/>
    <property type="match status" value="1"/>
</dbReference>
<comment type="caution">
    <text evidence="6">The sequence shown here is derived from an EMBL/GenBank/DDBJ whole genome shotgun (WGS) entry which is preliminary data.</text>
</comment>
<dbReference type="InterPro" id="IPR018335">
    <property type="entry name" value="Tscrpt_reg_HTH_Crp-type_CS"/>
</dbReference>
<dbReference type="AlphaFoldDB" id="A0A4R6TM01"/>
<feature type="domain" description="Cyclic nucleotide-binding" evidence="4">
    <location>
        <begin position="20"/>
        <end position="141"/>
    </location>
</feature>
<dbReference type="OrthoDB" id="1426605at2"/>
<protein>
    <submittedName>
        <fullName evidence="6">CRP/FNR family transcriptional regulator</fullName>
    </submittedName>
</protein>
<dbReference type="RefSeq" id="WP_133644384.1">
    <property type="nucleotide sequence ID" value="NZ_SNYI01000002.1"/>
</dbReference>
<dbReference type="SMART" id="SM00419">
    <property type="entry name" value="HTH_CRP"/>
    <property type="match status" value="1"/>
</dbReference>
<dbReference type="InterPro" id="IPR036388">
    <property type="entry name" value="WH-like_DNA-bd_sf"/>
</dbReference>
<evidence type="ECO:0000256" key="2">
    <source>
        <dbReference type="ARBA" id="ARBA00023125"/>
    </source>
</evidence>
<dbReference type="PROSITE" id="PS51063">
    <property type="entry name" value="HTH_CRP_2"/>
    <property type="match status" value="1"/>
</dbReference>
<feature type="domain" description="HTH crp-type" evidence="5">
    <location>
        <begin position="155"/>
        <end position="224"/>
    </location>
</feature>
<dbReference type="CDD" id="cd00038">
    <property type="entry name" value="CAP_ED"/>
    <property type="match status" value="1"/>
</dbReference>
<dbReference type="GO" id="GO:0003677">
    <property type="term" value="F:DNA binding"/>
    <property type="evidence" value="ECO:0007669"/>
    <property type="project" value="UniProtKB-KW"/>
</dbReference>
<dbReference type="Pfam" id="PF13545">
    <property type="entry name" value="HTH_Crp_2"/>
    <property type="match status" value="1"/>
</dbReference>
<dbReference type="Proteomes" id="UP000295468">
    <property type="component" value="Unassembled WGS sequence"/>
</dbReference>
<evidence type="ECO:0000256" key="1">
    <source>
        <dbReference type="ARBA" id="ARBA00023015"/>
    </source>
</evidence>
<keyword evidence="1" id="KW-0805">Transcription regulation</keyword>
<reference evidence="6 7" key="1">
    <citation type="submission" date="2019-03" db="EMBL/GenBank/DDBJ databases">
        <title>Genomic Encyclopedia of Archaeal and Bacterial Type Strains, Phase II (KMG-II): from individual species to whole genera.</title>
        <authorList>
            <person name="Goeker M."/>
        </authorList>
    </citation>
    <scope>NUCLEOTIDE SEQUENCE [LARGE SCALE GENOMIC DNA]</scope>
    <source>
        <strain evidence="6 7">DSM 18435</strain>
    </source>
</reference>
<dbReference type="Gene3D" id="1.10.10.10">
    <property type="entry name" value="Winged helix-like DNA-binding domain superfamily/Winged helix DNA-binding domain"/>
    <property type="match status" value="1"/>
</dbReference>
<keyword evidence="7" id="KW-1185">Reference proteome</keyword>
<accession>A0A4R6TM01</accession>
<dbReference type="PROSITE" id="PS50042">
    <property type="entry name" value="CNMP_BINDING_3"/>
    <property type="match status" value="1"/>
</dbReference>
<dbReference type="GO" id="GO:0003700">
    <property type="term" value="F:DNA-binding transcription factor activity"/>
    <property type="evidence" value="ECO:0007669"/>
    <property type="project" value="InterPro"/>
</dbReference>
<dbReference type="InterPro" id="IPR036390">
    <property type="entry name" value="WH_DNA-bd_sf"/>
</dbReference>
<name>A0A4R6TM01_9FLAO</name>
<sequence>MNIGLEKYRYYTELMRENDLFSDISHDALDQLLEIASAQYWPKKTCILDPTHTLYTFYIILSGKVKGYVFDDKHDRPLTLFLLTQNDVFDVFTLINGKVHDIRYETLCDTEVLRIPMYKLKEWIQDNQDVYKALLKYTTDKMMRMENYISNLIMEDTSIRLARLLYNHVDPASNQVEILNGLTHDELGALIGTTRTMVGRHIQSFKEEGILKTERREIEITNLELLQQKISLNP</sequence>
<gene>
    <name evidence="6" type="ORF">CLV82_2280</name>
</gene>
<dbReference type="SUPFAM" id="SSF51206">
    <property type="entry name" value="cAMP-binding domain-like"/>
    <property type="match status" value="1"/>
</dbReference>
<dbReference type="EMBL" id="SNYI01000002">
    <property type="protein sequence ID" value="TDQ31572.1"/>
    <property type="molecule type" value="Genomic_DNA"/>
</dbReference>
<keyword evidence="2" id="KW-0238">DNA-binding</keyword>
<dbReference type="PROSITE" id="PS00042">
    <property type="entry name" value="HTH_CRP_1"/>
    <property type="match status" value="1"/>
</dbReference>
<dbReference type="InterPro" id="IPR014710">
    <property type="entry name" value="RmlC-like_jellyroll"/>
</dbReference>
<dbReference type="GO" id="GO:0005829">
    <property type="term" value="C:cytosol"/>
    <property type="evidence" value="ECO:0007669"/>
    <property type="project" value="TreeGrafter"/>
</dbReference>
<dbReference type="InterPro" id="IPR012318">
    <property type="entry name" value="HTH_CRP"/>
</dbReference>
<evidence type="ECO:0000259" key="5">
    <source>
        <dbReference type="PROSITE" id="PS51063"/>
    </source>
</evidence>